<evidence type="ECO:0000313" key="1">
    <source>
        <dbReference type="EMBL" id="KAK8192482.1"/>
    </source>
</evidence>
<comment type="caution">
    <text evidence="1">The sequence shown here is derived from an EMBL/GenBank/DDBJ whole genome shotgun (WGS) entry which is preliminary data.</text>
</comment>
<organism evidence="1 2">
    <name type="scientific">Zalaria obscura</name>
    <dbReference type="NCBI Taxonomy" id="2024903"/>
    <lineage>
        <taxon>Eukaryota</taxon>
        <taxon>Fungi</taxon>
        <taxon>Dikarya</taxon>
        <taxon>Ascomycota</taxon>
        <taxon>Pezizomycotina</taxon>
        <taxon>Dothideomycetes</taxon>
        <taxon>Dothideomycetidae</taxon>
        <taxon>Dothideales</taxon>
        <taxon>Zalariaceae</taxon>
        <taxon>Zalaria</taxon>
    </lineage>
</organism>
<gene>
    <name evidence="1" type="ORF">M8818_007650</name>
</gene>
<evidence type="ECO:0000313" key="2">
    <source>
        <dbReference type="Proteomes" id="UP001320706"/>
    </source>
</evidence>
<dbReference type="EMBL" id="JAMKPW020000044">
    <property type="protein sequence ID" value="KAK8192482.1"/>
    <property type="molecule type" value="Genomic_DNA"/>
</dbReference>
<reference evidence="1" key="1">
    <citation type="submission" date="2024-02" db="EMBL/GenBank/DDBJ databases">
        <title>Metagenome Assembled Genome of Zalaria obscura JY119.</title>
        <authorList>
            <person name="Vighnesh L."/>
            <person name="Jagadeeshwari U."/>
            <person name="Venkata Ramana C."/>
            <person name="Sasikala C."/>
        </authorList>
    </citation>
    <scope>NUCLEOTIDE SEQUENCE</scope>
    <source>
        <strain evidence="1">JY119</strain>
    </source>
</reference>
<accession>A0ACC3S2X4</accession>
<name>A0ACC3S2X4_9PEZI</name>
<keyword evidence="2" id="KW-1185">Reference proteome</keyword>
<protein>
    <submittedName>
        <fullName evidence="1">Uncharacterized protein</fullName>
    </submittedName>
</protein>
<sequence>MDHSRLETLQASQVGRFRRLLLGLHRNDPSGRLQLARADDLSLLPRRGRVHIGFRHGVFISGAAMANAYGGALAPAHVCDCACSLVLLAGLVGDDELSKRKGKADRDTVRRTQSEAGYWTYHWSEVERGRAGSQGSQELHSRAHVFRLQRLLRLTPTLCPNDHLRDGKLHPNPVERSKCTTVPPLLLHHPHPRLPVRPIPDAWAILRRCSTRRRHRFHPTSDDEVGGFAIRGRVSEHQHIRQRGAYAVLDGESARHGEQAGRWHVHPGHYRTVRSATRHERLPG</sequence>
<proteinExistence type="predicted"/>
<dbReference type="Proteomes" id="UP001320706">
    <property type="component" value="Unassembled WGS sequence"/>
</dbReference>